<dbReference type="InParanoid" id="H1YYZ9"/>
<dbReference type="Proteomes" id="UP000005741">
    <property type="component" value="Chromosome"/>
</dbReference>
<dbReference type="AlphaFoldDB" id="H1YYZ9"/>
<evidence type="ECO:0000259" key="1">
    <source>
        <dbReference type="Pfam" id="PF01995"/>
    </source>
</evidence>
<sequence length="317" mass="34872">MSFVRSERKCIEILRILKDYQEPVGAKRLSELMAARGFVLTDRAVQYYLSYLDEAGFTKKIGNRGRVLTKNGIAESENALVDERVGFVISKLEKLAFRSNFDPETCTGNVAYNLSFVPEEEEEGVAKAFDDVIGADYGFFTSYKIIDSDPRIPKGHVGFITVCSVTMDGILQKNGIPVHMAFGGTMKIRDKIPVGFTELIGYRGTTVDPLILFINSGMTSISETTKSGNGIMLANIREIPESSEDSVMSIASSMQKAGFRFPVTTGCGVMNIRPDSYRTSIVAYTGMNLIGCGIERGYNIKTEIGAGNIPYSKFELK</sequence>
<name>H1YYZ9_9EURY</name>
<protein>
    <submittedName>
        <fullName evidence="3">Uncharacterized protein</fullName>
    </submittedName>
</protein>
<feature type="domain" description="Ribonuclease R winged-helix" evidence="2">
    <location>
        <begin position="11"/>
        <end position="74"/>
    </location>
</feature>
<dbReference type="OrthoDB" id="358798at2157"/>
<keyword evidence="4" id="KW-1185">Reference proteome</keyword>
<dbReference type="InterPro" id="IPR036984">
    <property type="entry name" value="NrpR_dom_sf"/>
</dbReference>
<organism evidence="3 4">
    <name type="scientific">Methanoplanus limicola DSM 2279</name>
    <dbReference type="NCBI Taxonomy" id="937775"/>
    <lineage>
        <taxon>Archaea</taxon>
        <taxon>Methanobacteriati</taxon>
        <taxon>Methanobacteriota</taxon>
        <taxon>Stenosarchaea group</taxon>
        <taxon>Methanomicrobia</taxon>
        <taxon>Methanomicrobiales</taxon>
        <taxon>Methanomicrobiaceae</taxon>
        <taxon>Methanoplanus</taxon>
    </lineage>
</organism>
<dbReference type="InterPro" id="IPR038982">
    <property type="entry name" value="NrpR"/>
</dbReference>
<dbReference type="Gene3D" id="3.30.70.1360">
    <property type="entry name" value="mj0159-like"/>
    <property type="match status" value="1"/>
</dbReference>
<evidence type="ECO:0000313" key="4">
    <source>
        <dbReference type="Proteomes" id="UP000005741"/>
    </source>
</evidence>
<accession>H1YYZ9</accession>
<evidence type="ECO:0000313" key="3">
    <source>
        <dbReference type="EMBL" id="EHQ34228.1"/>
    </source>
</evidence>
<reference evidence="3 4" key="1">
    <citation type="submission" date="2011-10" db="EMBL/GenBank/DDBJ databases">
        <title>The Improved High-Quality Draft genome of Methanoplanus limicola DSM 2279.</title>
        <authorList>
            <consortium name="US DOE Joint Genome Institute (JGI-PGF)"/>
            <person name="Lucas S."/>
            <person name="Copeland A."/>
            <person name="Lapidus A."/>
            <person name="Glavina del Rio T."/>
            <person name="Dalin E."/>
            <person name="Tice H."/>
            <person name="Bruce D."/>
            <person name="Goodwin L."/>
            <person name="Pitluck S."/>
            <person name="Peters L."/>
            <person name="Mikhailova N."/>
            <person name="Lu M."/>
            <person name="Kyrpides N."/>
            <person name="Mavromatis K."/>
            <person name="Ivanova N."/>
            <person name="Markowitz V."/>
            <person name="Cheng J.-F."/>
            <person name="Hugenholtz P."/>
            <person name="Woyke T."/>
            <person name="Wu D."/>
            <person name="Wirth R."/>
            <person name="Brambilla E.-M."/>
            <person name="Klenk H.-P."/>
            <person name="Eisen J.A."/>
        </authorList>
    </citation>
    <scope>NUCLEOTIDE SEQUENCE [LARGE SCALE GENOMIC DNA]</scope>
    <source>
        <strain evidence="3 4">DSM 2279</strain>
    </source>
</reference>
<dbReference type="RefSeq" id="WP_004075808.1">
    <property type="nucleotide sequence ID" value="NZ_CM001436.1"/>
</dbReference>
<dbReference type="Pfam" id="PF01995">
    <property type="entry name" value="NRD1_2"/>
    <property type="match status" value="1"/>
</dbReference>
<dbReference type="Pfam" id="PF08461">
    <property type="entry name" value="WHD_RNase_R"/>
    <property type="match status" value="1"/>
</dbReference>
<feature type="domain" description="NrpR regulatory" evidence="1">
    <location>
        <begin position="85"/>
        <end position="315"/>
    </location>
</feature>
<gene>
    <name evidence="3" type="ORF">Metlim_0075</name>
</gene>
<dbReference type="EMBL" id="CM001436">
    <property type="protein sequence ID" value="EHQ34228.1"/>
    <property type="molecule type" value="Genomic_DNA"/>
</dbReference>
<dbReference type="InterPro" id="IPR013668">
    <property type="entry name" value="RNase_R_HTH_12"/>
</dbReference>
<dbReference type="PANTHER" id="PTHR41964">
    <property type="entry name" value="GLOBAL NITROGEN REGULATOR NRPR"/>
    <property type="match status" value="1"/>
</dbReference>
<dbReference type="PANTHER" id="PTHR41964:SF1">
    <property type="entry name" value="GLOBAL NITROGEN REGULATOR NRPR"/>
    <property type="match status" value="1"/>
</dbReference>
<evidence type="ECO:0000259" key="2">
    <source>
        <dbReference type="Pfam" id="PF08461"/>
    </source>
</evidence>
<dbReference type="STRING" id="937775.Metlim_0075"/>
<dbReference type="InterPro" id="IPR002846">
    <property type="entry name" value="NRD"/>
</dbReference>
<proteinExistence type="predicted"/>
<dbReference type="HOGENOM" id="CLU_073525_0_0_2"/>